<dbReference type="RefSeq" id="WP_202230312.1">
    <property type="nucleotide sequence ID" value="NZ_BAAFQO010000010.1"/>
</dbReference>
<sequence>MGAIKSDISAASDAVSMFNTSGQASNTKFELGESNIAGMKRAAEVSNSIIEDLTKLQSSIKTQADKFPKLAAVIEERDKQDAVALTDMSWGF</sequence>
<name>A0ABV4DAZ3_9LACT</name>
<comment type="caution">
    <text evidence="1">The sequence shown here is derived from an EMBL/GenBank/DDBJ whole genome shotgun (WGS) entry which is preliminary data.</text>
</comment>
<evidence type="ECO:0000313" key="2">
    <source>
        <dbReference type="Proteomes" id="UP001565242"/>
    </source>
</evidence>
<dbReference type="Proteomes" id="UP001565242">
    <property type="component" value="Unassembled WGS sequence"/>
</dbReference>
<accession>A0ABV4DAZ3</accession>
<reference evidence="1 2" key="1">
    <citation type="submission" date="2024-03" db="EMBL/GenBank/DDBJ databases">
        <title>Mouse gut bacterial collection (mGBC) of GemPharmatech.</title>
        <authorList>
            <person name="He Y."/>
            <person name="Dong L."/>
            <person name="Wu D."/>
            <person name="Gao X."/>
            <person name="Lin Z."/>
        </authorList>
    </citation>
    <scope>NUCLEOTIDE SEQUENCE [LARGE SCALE GENOMIC DNA]</scope>
    <source>
        <strain evidence="1 2">20-218</strain>
    </source>
</reference>
<keyword evidence="2" id="KW-1185">Reference proteome</keyword>
<evidence type="ECO:0000313" key="1">
    <source>
        <dbReference type="EMBL" id="MEY8538474.1"/>
    </source>
</evidence>
<dbReference type="EMBL" id="JBCLSQ010000020">
    <property type="protein sequence ID" value="MEY8538474.1"/>
    <property type="molecule type" value="Genomic_DNA"/>
</dbReference>
<protein>
    <recommendedName>
        <fullName evidence="3">TIGR04197 family type VII secretion effector</fullName>
    </recommendedName>
</protein>
<organism evidence="1 2">
    <name type="scientific">Lactococcus muris</name>
    <dbReference type="NCBI Taxonomy" id="2941330"/>
    <lineage>
        <taxon>Bacteria</taxon>
        <taxon>Bacillati</taxon>
        <taxon>Bacillota</taxon>
        <taxon>Bacilli</taxon>
        <taxon>Lactobacillales</taxon>
        <taxon>Streptococcaceae</taxon>
        <taxon>Lactococcus</taxon>
    </lineage>
</organism>
<evidence type="ECO:0008006" key="3">
    <source>
        <dbReference type="Google" id="ProtNLM"/>
    </source>
</evidence>
<proteinExistence type="predicted"/>
<gene>
    <name evidence="1" type="ORF">AALM99_08475</name>
</gene>